<keyword evidence="4" id="KW-1185">Reference proteome</keyword>
<evidence type="ECO:0000256" key="2">
    <source>
        <dbReference type="SAM" id="SignalP"/>
    </source>
</evidence>
<accession>A0ABD1WZI9</accession>
<evidence type="ECO:0000256" key="1">
    <source>
        <dbReference type="SAM" id="MobiDB-lite"/>
    </source>
</evidence>
<dbReference type="AlphaFoldDB" id="A0ABD1WZI9"/>
<reference evidence="4" key="1">
    <citation type="submission" date="2024-07" db="EMBL/GenBank/DDBJ databases">
        <title>Two chromosome-level genome assemblies of Korean endemic species Abeliophyllum distichum and Forsythia ovata (Oleaceae).</title>
        <authorList>
            <person name="Jang H."/>
        </authorList>
    </citation>
    <scope>NUCLEOTIDE SEQUENCE [LARGE SCALE GENOMIC DNA]</scope>
</reference>
<dbReference type="EMBL" id="JBFOLJ010000002">
    <property type="protein sequence ID" value="KAL2555120.1"/>
    <property type="molecule type" value="Genomic_DNA"/>
</dbReference>
<keyword evidence="2" id="KW-0732">Signal</keyword>
<name>A0ABD1WZI9_9LAMI</name>
<proteinExistence type="predicted"/>
<dbReference type="Proteomes" id="UP001604277">
    <property type="component" value="Unassembled WGS sequence"/>
</dbReference>
<feature type="signal peptide" evidence="2">
    <location>
        <begin position="1"/>
        <end position="20"/>
    </location>
</feature>
<evidence type="ECO:0000313" key="4">
    <source>
        <dbReference type="Proteomes" id="UP001604277"/>
    </source>
</evidence>
<feature type="chain" id="PRO_5044856897" evidence="2">
    <location>
        <begin position="21"/>
        <end position="396"/>
    </location>
</feature>
<feature type="region of interest" description="Disordered" evidence="1">
    <location>
        <begin position="118"/>
        <end position="288"/>
    </location>
</feature>
<organism evidence="3 4">
    <name type="scientific">Forsythia ovata</name>
    <dbReference type="NCBI Taxonomy" id="205694"/>
    <lineage>
        <taxon>Eukaryota</taxon>
        <taxon>Viridiplantae</taxon>
        <taxon>Streptophyta</taxon>
        <taxon>Embryophyta</taxon>
        <taxon>Tracheophyta</taxon>
        <taxon>Spermatophyta</taxon>
        <taxon>Magnoliopsida</taxon>
        <taxon>eudicotyledons</taxon>
        <taxon>Gunneridae</taxon>
        <taxon>Pentapetalae</taxon>
        <taxon>asterids</taxon>
        <taxon>lamiids</taxon>
        <taxon>Lamiales</taxon>
        <taxon>Oleaceae</taxon>
        <taxon>Forsythieae</taxon>
        <taxon>Forsythia</taxon>
    </lineage>
</organism>
<gene>
    <name evidence="3" type="ORF">Fot_08739</name>
</gene>
<sequence>MAKIIITIMFLCLFVFIADTLMESNIRKTKNVDHLKVYKNVDSVEECTSDLARFHRVCSSVWGWQNENVGSGYSFHRCCQVAYGVSDNCADEDRDHSIYYLKNTCRYANASCLAQPKILPPPSPSSTPPMPHPLQPPSFSPSPTPEQPSPMPHPPSFSPSPTPEQPSPNPQPPSVSPSPTPEQPSPIPQPPSFSPSPTPEQPSPIPQPPSFSPSPTPEQPSPIPQPPSFSPSPTPEQPSPIPQPPSTSPPPTPGQPSPTPQPSPNQPTPAPSPIHMVPPFPFPRPNPTPLPLVPPPPPNHPIRPKNCQIAFVHYDSCNPLPPDVSNASHMNSYELQFSPPYDNIDYRFDGNCCMAAQIINNNCIDAIRDMSYGKLRIYNHLVNVCSIQISQRSKRS</sequence>
<dbReference type="PRINTS" id="PR01217">
    <property type="entry name" value="PRICHEXTENSN"/>
</dbReference>
<evidence type="ECO:0000313" key="3">
    <source>
        <dbReference type="EMBL" id="KAL2555120.1"/>
    </source>
</evidence>
<protein>
    <submittedName>
        <fullName evidence="3">Uncharacterized protein</fullName>
    </submittedName>
</protein>
<comment type="caution">
    <text evidence="3">The sequence shown here is derived from an EMBL/GenBank/DDBJ whole genome shotgun (WGS) entry which is preliminary data.</text>
</comment>